<gene>
    <name evidence="5" type="ORF">RJ641_023135</name>
</gene>
<sequence length="311" mass="33255">MATSLDMSLDDIIKSRNKSDRARGRGRALRGRGAGAGGSFGGQRARGGAVRRGPLRVDTRPSTFAIAKASSIRNYGSSGIGTGTLTYIKAPVACSGPNPSIRRAKNFPLQHDLFEESLRAAGITGVQTGTKLYVSNLDYGVTNEDIRELFSEIGELKRHAVHYDKNGRPSGSAEVVFARRSDAFAALKKYNNVQLDGKPMKIEIIGANSELPVSARVNVTGGVTGRRKRTVVMTPGSGQTRGTASANRGSGQRGRGGPGGRGRARARGRGGRGRGRKPPSEFLLQTHNRTNPSFLVRNKERTEQKAETNTP</sequence>
<feature type="region of interest" description="Disordered" evidence="3">
    <location>
        <begin position="224"/>
        <end position="311"/>
    </location>
</feature>
<name>A0AAN8UIV5_9MAGN</name>
<dbReference type="PANTHER" id="PTHR19965">
    <property type="entry name" value="RNA AND EXPORT FACTOR BINDING PROTEIN"/>
    <property type="match status" value="1"/>
</dbReference>
<evidence type="ECO:0000256" key="2">
    <source>
        <dbReference type="PROSITE-ProRule" id="PRU00176"/>
    </source>
</evidence>
<dbReference type="Gene3D" id="3.30.70.330">
    <property type="match status" value="1"/>
</dbReference>
<evidence type="ECO:0000256" key="3">
    <source>
        <dbReference type="SAM" id="MobiDB-lite"/>
    </source>
</evidence>
<feature type="compositionally biased region" description="Polar residues" evidence="3">
    <location>
        <begin position="283"/>
        <end position="293"/>
    </location>
</feature>
<feature type="compositionally biased region" description="Basic and acidic residues" evidence="3">
    <location>
        <begin position="297"/>
        <end position="311"/>
    </location>
</feature>
<comment type="caution">
    <text evidence="5">The sequence shown here is derived from an EMBL/GenBank/DDBJ whole genome shotgun (WGS) entry which is preliminary data.</text>
</comment>
<evidence type="ECO:0000256" key="1">
    <source>
        <dbReference type="ARBA" id="ARBA00022884"/>
    </source>
</evidence>
<feature type="compositionally biased region" description="Polar residues" evidence="3">
    <location>
        <begin position="236"/>
        <end position="247"/>
    </location>
</feature>
<dbReference type="Pfam" id="PF00076">
    <property type="entry name" value="RRM_1"/>
    <property type="match status" value="1"/>
</dbReference>
<dbReference type="InterPro" id="IPR035979">
    <property type="entry name" value="RBD_domain_sf"/>
</dbReference>
<accession>A0AAN8UIV5</accession>
<dbReference type="InterPro" id="IPR051229">
    <property type="entry name" value="ALYREF_mRNA_export"/>
</dbReference>
<dbReference type="EMBL" id="JBAMMX010000027">
    <property type="protein sequence ID" value="KAK6913534.1"/>
    <property type="molecule type" value="Genomic_DNA"/>
</dbReference>
<feature type="compositionally biased region" description="Gly residues" evidence="3">
    <location>
        <begin position="251"/>
        <end position="261"/>
    </location>
</feature>
<evidence type="ECO:0000313" key="6">
    <source>
        <dbReference type="Proteomes" id="UP001370490"/>
    </source>
</evidence>
<dbReference type="AlphaFoldDB" id="A0AAN8UIV5"/>
<keyword evidence="6" id="KW-1185">Reference proteome</keyword>
<feature type="region of interest" description="Disordered" evidence="3">
    <location>
        <begin position="16"/>
        <end position="54"/>
    </location>
</feature>
<keyword evidence="1 2" id="KW-0694">RNA-binding</keyword>
<feature type="domain" description="RRM" evidence="4">
    <location>
        <begin position="130"/>
        <end position="207"/>
    </location>
</feature>
<dbReference type="CDD" id="cd12680">
    <property type="entry name" value="RRM_THOC4"/>
    <property type="match status" value="1"/>
</dbReference>
<evidence type="ECO:0000313" key="5">
    <source>
        <dbReference type="EMBL" id="KAK6913534.1"/>
    </source>
</evidence>
<dbReference type="GO" id="GO:0006406">
    <property type="term" value="P:mRNA export from nucleus"/>
    <property type="evidence" value="ECO:0007669"/>
    <property type="project" value="TreeGrafter"/>
</dbReference>
<dbReference type="SMART" id="SM00360">
    <property type="entry name" value="RRM"/>
    <property type="match status" value="1"/>
</dbReference>
<evidence type="ECO:0000259" key="4">
    <source>
        <dbReference type="PROSITE" id="PS50102"/>
    </source>
</evidence>
<dbReference type="PANTHER" id="PTHR19965:SF33">
    <property type="entry name" value="THO COMPLEX SUBUNIT 4D"/>
    <property type="match status" value="1"/>
</dbReference>
<dbReference type="InterPro" id="IPR000504">
    <property type="entry name" value="RRM_dom"/>
</dbReference>
<feature type="compositionally biased region" description="Gly residues" evidence="3">
    <location>
        <begin position="32"/>
        <end position="45"/>
    </location>
</feature>
<dbReference type="PROSITE" id="PS50102">
    <property type="entry name" value="RRM"/>
    <property type="match status" value="1"/>
</dbReference>
<dbReference type="GO" id="GO:0003729">
    <property type="term" value="F:mRNA binding"/>
    <property type="evidence" value="ECO:0007669"/>
    <property type="project" value="TreeGrafter"/>
</dbReference>
<reference evidence="5 6" key="1">
    <citation type="submission" date="2023-12" db="EMBL/GenBank/DDBJ databases">
        <title>A high-quality genome assembly for Dillenia turbinata (Dilleniales).</title>
        <authorList>
            <person name="Chanderbali A."/>
        </authorList>
    </citation>
    <scope>NUCLEOTIDE SEQUENCE [LARGE SCALE GENOMIC DNA]</scope>
    <source>
        <strain evidence="5">LSX21</strain>
        <tissue evidence="5">Leaf</tissue>
    </source>
</reference>
<dbReference type="InterPro" id="IPR012677">
    <property type="entry name" value="Nucleotide-bd_a/b_plait_sf"/>
</dbReference>
<protein>
    <submittedName>
        <fullName evidence="5">RNA recognition motif domain</fullName>
    </submittedName>
</protein>
<dbReference type="Proteomes" id="UP001370490">
    <property type="component" value="Unassembled WGS sequence"/>
</dbReference>
<organism evidence="5 6">
    <name type="scientific">Dillenia turbinata</name>
    <dbReference type="NCBI Taxonomy" id="194707"/>
    <lineage>
        <taxon>Eukaryota</taxon>
        <taxon>Viridiplantae</taxon>
        <taxon>Streptophyta</taxon>
        <taxon>Embryophyta</taxon>
        <taxon>Tracheophyta</taxon>
        <taxon>Spermatophyta</taxon>
        <taxon>Magnoliopsida</taxon>
        <taxon>eudicotyledons</taxon>
        <taxon>Gunneridae</taxon>
        <taxon>Pentapetalae</taxon>
        <taxon>Dilleniales</taxon>
        <taxon>Dilleniaceae</taxon>
        <taxon>Dillenia</taxon>
    </lineage>
</organism>
<dbReference type="GO" id="GO:0005634">
    <property type="term" value="C:nucleus"/>
    <property type="evidence" value="ECO:0007669"/>
    <property type="project" value="TreeGrafter"/>
</dbReference>
<dbReference type="SUPFAM" id="SSF54928">
    <property type="entry name" value="RNA-binding domain, RBD"/>
    <property type="match status" value="1"/>
</dbReference>
<feature type="compositionally biased region" description="Basic residues" evidence="3">
    <location>
        <begin position="262"/>
        <end position="277"/>
    </location>
</feature>
<proteinExistence type="predicted"/>